<comment type="caution">
    <text evidence="1">The sequence shown here is derived from an EMBL/GenBank/DDBJ whole genome shotgun (WGS) entry which is preliminary data.</text>
</comment>
<evidence type="ECO:0000313" key="2">
    <source>
        <dbReference type="EMBL" id="RVW94863.1"/>
    </source>
</evidence>
<evidence type="ECO:0000313" key="3">
    <source>
        <dbReference type="Proteomes" id="UP000288805"/>
    </source>
</evidence>
<gene>
    <name evidence="2" type="ORF">CK203_034556</name>
    <name evidence="1" type="ORF">CK203_081647</name>
</gene>
<organism evidence="1 3">
    <name type="scientific">Vitis vinifera</name>
    <name type="common">Grape</name>
    <dbReference type="NCBI Taxonomy" id="29760"/>
    <lineage>
        <taxon>Eukaryota</taxon>
        <taxon>Viridiplantae</taxon>
        <taxon>Streptophyta</taxon>
        <taxon>Embryophyta</taxon>
        <taxon>Tracheophyta</taxon>
        <taxon>Spermatophyta</taxon>
        <taxon>Magnoliopsida</taxon>
        <taxon>eudicotyledons</taxon>
        <taxon>Gunneridae</taxon>
        <taxon>Pentapetalae</taxon>
        <taxon>rosids</taxon>
        <taxon>Vitales</taxon>
        <taxon>Vitaceae</taxon>
        <taxon>Viteae</taxon>
        <taxon>Vitis</taxon>
    </lineage>
</organism>
<dbReference type="EMBL" id="QGNW01000118">
    <property type="protein sequence ID" value="RVW94863.1"/>
    <property type="molecule type" value="Genomic_DNA"/>
</dbReference>
<accession>A0A438DPJ1</accession>
<dbReference type="Proteomes" id="UP000288805">
    <property type="component" value="Unassembled WGS sequence"/>
</dbReference>
<reference evidence="1 3" key="1">
    <citation type="journal article" date="2018" name="PLoS Genet.">
        <title>Population sequencing reveals clonal diversity and ancestral inbreeding in the grapevine cultivar Chardonnay.</title>
        <authorList>
            <person name="Roach M.J."/>
            <person name="Johnson D.L."/>
            <person name="Bohlmann J."/>
            <person name="van Vuuren H.J."/>
            <person name="Jones S.J."/>
            <person name="Pretorius I.S."/>
            <person name="Schmidt S.A."/>
            <person name="Borneman A.R."/>
        </authorList>
    </citation>
    <scope>NUCLEOTIDE SEQUENCE [LARGE SCALE GENOMIC DNA]</scope>
    <source>
        <strain evidence="3">cv. Chardonnay</strain>
        <strain evidence="1">I10V1</strain>
        <tissue evidence="1">Leaf</tissue>
    </source>
</reference>
<proteinExistence type="predicted"/>
<protein>
    <submittedName>
        <fullName evidence="1">Uncharacterized protein</fullName>
    </submittedName>
</protein>
<evidence type="ECO:0000313" key="1">
    <source>
        <dbReference type="EMBL" id="RVW37397.1"/>
    </source>
</evidence>
<sequence>MEEDIVVWIDLRNDTFLVKSPYVALEPMSSIPFPTGVNWNPWFPSKNSDELSSLSELANLDLNRMNITDKCIIGDEVNMVCAKFSAFLTFSESSPLFCTSPNKSLLRSKAHAYRKHPARYQLIPHSQLCFCFLVTNFNMA</sequence>
<dbReference type="EMBL" id="QGNW01001539">
    <property type="protein sequence ID" value="RVW37397.1"/>
    <property type="molecule type" value="Genomic_DNA"/>
</dbReference>
<name>A0A438DPJ1_VITVI</name>
<dbReference type="AlphaFoldDB" id="A0A438DPJ1"/>